<dbReference type="Gene3D" id="3.90.226.10">
    <property type="entry name" value="2-enoyl-CoA Hydratase, Chain A, domain 1"/>
    <property type="match status" value="1"/>
</dbReference>
<organism evidence="2 3">
    <name type="scientific">Elongatibacter sediminis</name>
    <dbReference type="NCBI Taxonomy" id="3119006"/>
    <lineage>
        <taxon>Bacteria</taxon>
        <taxon>Pseudomonadati</taxon>
        <taxon>Pseudomonadota</taxon>
        <taxon>Gammaproteobacteria</taxon>
        <taxon>Chromatiales</taxon>
        <taxon>Wenzhouxiangellaceae</taxon>
        <taxon>Elongatibacter</taxon>
    </lineage>
</organism>
<evidence type="ECO:0000313" key="3">
    <source>
        <dbReference type="Proteomes" id="UP001359886"/>
    </source>
</evidence>
<dbReference type="InterPro" id="IPR029045">
    <property type="entry name" value="ClpP/crotonase-like_dom_sf"/>
</dbReference>
<accession>A0AAW9RBI1</accession>
<dbReference type="CDD" id="cd06558">
    <property type="entry name" value="crotonase-like"/>
    <property type="match status" value="1"/>
</dbReference>
<dbReference type="RefSeq" id="WP_354694648.1">
    <property type="nucleotide sequence ID" value="NZ_JAZHOG010000004.1"/>
</dbReference>
<dbReference type="EMBL" id="JAZHOG010000004">
    <property type="protein sequence ID" value="MEJ8567322.1"/>
    <property type="molecule type" value="Genomic_DNA"/>
</dbReference>
<comment type="similarity">
    <text evidence="1">Belongs to the enoyl-CoA hydratase/isomerase family.</text>
</comment>
<comment type="caution">
    <text evidence="2">The sequence shown here is derived from an EMBL/GenBank/DDBJ whole genome shotgun (WGS) entry which is preliminary data.</text>
</comment>
<dbReference type="InterPro" id="IPR001753">
    <property type="entry name" value="Enoyl-CoA_hydra/iso"/>
</dbReference>
<sequence>MTDPLILTRRVEGVEHITLNRPHRHNALVPELLRPLRQALEAAAESEAEAVLLRAEGRSFSTGGDLLGFRQHRKNIADYADELVGLLNDCIMALNGLPCPAACAVQGQVTGGSLGFLLACDRVFMSRQASITPFYTMVGFSPDGGWTALLPKLIGRQQTMHWLLTNTRHEAGTCRELGIVHEVVGHDPTAAAGQWIATFCTTRPGARRRVRELLCNDANTLRARLDAERESFVAQIQSAEALEGIDHFLGNN</sequence>
<reference evidence="2 3" key="1">
    <citation type="submission" date="2024-02" db="EMBL/GenBank/DDBJ databases">
        <title>A novel Wenzhouxiangellaceae bacterium, isolated from coastal sediments.</title>
        <authorList>
            <person name="Du Z.-J."/>
            <person name="Ye Y.-Q."/>
            <person name="Zhang X.-Y."/>
        </authorList>
    </citation>
    <scope>NUCLEOTIDE SEQUENCE [LARGE SCALE GENOMIC DNA]</scope>
    <source>
        <strain evidence="2 3">CH-27</strain>
    </source>
</reference>
<dbReference type="Gene3D" id="1.10.12.10">
    <property type="entry name" value="Lyase 2-enoyl-coa Hydratase, Chain A, domain 2"/>
    <property type="match status" value="1"/>
</dbReference>
<dbReference type="Proteomes" id="UP001359886">
    <property type="component" value="Unassembled WGS sequence"/>
</dbReference>
<gene>
    <name evidence="2" type="ORF">V3330_06755</name>
</gene>
<name>A0AAW9RBI1_9GAMM</name>
<dbReference type="GO" id="GO:0003824">
    <property type="term" value="F:catalytic activity"/>
    <property type="evidence" value="ECO:0007669"/>
    <property type="project" value="UniProtKB-ARBA"/>
</dbReference>
<dbReference type="PANTHER" id="PTHR42964:SF1">
    <property type="entry name" value="POLYKETIDE BIOSYNTHESIS ENOYL-COA HYDRATASE PKSH-RELATED"/>
    <property type="match status" value="1"/>
</dbReference>
<protein>
    <submittedName>
        <fullName evidence="2">Enoyl-CoA hydratase/isomerase family protein</fullName>
    </submittedName>
</protein>
<dbReference type="SUPFAM" id="SSF52096">
    <property type="entry name" value="ClpP/crotonase"/>
    <property type="match status" value="1"/>
</dbReference>
<evidence type="ECO:0000256" key="1">
    <source>
        <dbReference type="ARBA" id="ARBA00005254"/>
    </source>
</evidence>
<dbReference type="PANTHER" id="PTHR42964">
    <property type="entry name" value="ENOYL-COA HYDRATASE"/>
    <property type="match status" value="1"/>
</dbReference>
<proteinExistence type="inferred from homology"/>
<keyword evidence="3" id="KW-1185">Reference proteome</keyword>
<dbReference type="Pfam" id="PF00378">
    <property type="entry name" value="ECH_1"/>
    <property type="match status" value="1"/>
</dbReference>
<evidence type="ECO:0000313" key="2">
    <source>
        <dbReference type="EMBL" id="MEJ8567322.1"/>
    </source>
</evidence>
<dbReference type="InterPro" id="IPR051683">
    <property type="entry name" value="Enoyl-CoA_Hydratase/Isomerase"/>
</dbReference>
<dbReference type="AlphaFoldDB" id="A0AAW9RBI1"/>
<dbReference type="InterPro" id="IPR014748">
    <property type="entry name" value="Enoyl-CoA_hydra_C"/>
</dbReference>